<evidence type="ECO:0000256" key="1">
    <source>
        <dbReference type="SAM" id="MobiDB-lite"/>
    </source>
</evidence>
<dbReference type="EMBL" id="PYDT01000001">
    <property type="protein sequence ID" value="THU74280.1"/>
    <property type="molecule type" value="Genomic_DNA"/>
</dbReference>
<evidence type="ECO:0000313" key="3">
    <source>
        <dbReference type="Proteomes" id="UP000317650"/>
    </source>
</evidence>
<evidence type="ECO:0000313" key="2">
    <source>
        <dbReference type="EMBL" id="THU74280.1"/>
    </source>
</evidence>
<comment type="caution">
    <text evidence="2">The sequence shown here is derived from an EMBL/GenBank/DDBJ whole genome shotgun (WGS) entry which is preliminary data.</text>
</comment>
<accession>A0A4S8KG30</accession>
<dbReference type="AlphaFoldDB" id="A0A4S8KG30"/>
<reference evidence="2 3" key="1">
    <citation type="journal article" date="2019" name="Nat. Plants">
        <title>Genome sequencing of Musa balbisiana reveals subgenome evolution and function divergence in polyploid bananas.</title>
        <authorList>
            <person name="Yao X."/>
        </authorList>
    </citation>
    <scope>NUCLEOTIDE SEQUENCE [LARGE SCALE GENOMIC DNA]</scope>
    <source>
        <strain evidence="3">cv. DH-PKW</strain>
        <tissue evidence="2">Leaves</tissue>
    </source>
</reference>
<keyword evidence="3" id="KW-1185">Reference proteome</keyword>
<organism evidence="2 3">
    <name type="scientific">Musa balbisiana</name>
    <name type="common">Banana</name>
    <dbReference type="NCBI Taxonomy" id="52838"/>
    <lineage>
        <taxon>Eukaryota</taxon>
        <taxon>Viridiplantae</taxon>
        <taxon>Streptophyta</taxon>
        <taxon>Embryophyta</taxon>
        <taxon>Tracheophyta</taxon>
        <taxon>Spermatophyta</taxon>
        <taxon>Magnoliopsida</taxon>
        <taxon>Liliopsida</taxon>
        <taxon>Zingiberales</taxon>
        <taxon>Musaceae</taxon>
        <taxon>Musa</taxon>
    </lineage>
</organism>
<feature type="compositionally biased region" description="Polar residues" evidence="1">
    <location>
        <begin position="69"/>
        <end position="85"/>
    </location>
</feature>
<gene>
    <name evidence="2" type="ORF">C4D60_Mb04t31710</name>
</gene>
<protein>
    <submittedName>
        <fullName evidence="2">Uncharacterized protein</fullName>
    </submittedName>
</protein>
<feature type="region of interest" description="Disordered" evidence="1">
    <location>
        <begin position="65"/>
        <end position="91"/>
    </location>
</feature>
<proteinExistence type="predicted"/>
<name>A0A4S8KG30_MUSBA</name>
<dbReference type="Proteomes" id="UP000317650">
    <property type="component" value="Chromosome 4"/>
</dbReference>
<sequence length="91" mass="9918">MKSSILDIDGKASIARKRSQLESAPAFFVLVLGMDQRRERDALLRNVISRLASEDTLQTCTLSKKLDSGSASSTSQVNLSLSPKSPHTIKD</sequence>